<dbReference type="PANTHER" id="PTHR14430:SF0">
    <property type="entry name" value="SEC2P DOMAIN-CONTAINING PROTEIN"/>
    <property type="match status" value="1"/>
</dbReference>
<dbReference type="Pfam" id="PF25555">
    <property type="entry name" value="RAB3A-like_C"/>
    <property type="match status" value="1"/>
</dbReference>
<feature type="region of interest" description="Disordered" evidence="3">
    <location>
        <begin position="287"/>
        <end position="307"/>
    </location>
</feature>
<dbReference type="AlphaFoldDB" id="A0A1Y2BWV5"/>
<feature type="domain" description="GDP/GTP exchange factor Sec2 N-terminal" evidence="4">
    <location>
        <begin position="502"/>
        <end position="621"/>
    </location>
</feature>
<accession>A0A1Y2BWV5</accession>
<proteinExistence type="predicted"/>
<dbReference type="InterPro" id="IPR009449">
    <property type="entry name" value="Sec2_N"/>
</dbReference>
<evidence type="ECO:0000259" key="4">
    <source>
        <dbReference type="Pfam" id="PF06428"/>
    </source>
</evidence>
<dbReference type="SUPFAM" id="SSF144284">
    <property type="entry name" value="Sec2 N-terminal region"/>
    <property type="match status" value="1"/>
</dbReference>
<evidence type="ECO:0000256" key="2">
    <source>
        <dbReference type="SAM" id="Coils"/>
    </source>
</evidence>
<evidence type="ECO:0000313" key="6">
    <source>
        <dbReference type="Proteomes" id="UP000193920"/>
    </source>
</evidence>
<protein>
    <recommendedName>
        <fullName evidence="4">GDP/GTP exchange factor Sec2 N-terminal domain-containing protein</fullName>
    </recommendedName>
</protein>
<sequence length="1184" mass="136527">MNDLIEQKDILIGRQRIRNNKLEFALKEALFFLQRPFDVDLVQTQFLTTLLTNFKDNPELLNHNSISNTSSTTNSNSMTAQAKKYLKKINKKHESKTVNQGTSLKISKEENDLCMQFAITYLKQALEWIEKDVDIEDDHDKFKIKRYLSVDKIAKSESNQLDSPIRDNNSAELENSDNSINLSYSKIKINYQKGPSAEEITNEINLNDYFENPNFINRKPTLKRSSTFRRDDPEIDSKLSSFVKSRSVNSLFLDQYNQLGNLNFCNDSLINDTKAYENNVECKKENSIEMKSTSGSSNSSLENTNKSNTCVQNNIPIVISPSIEDSKYNHIYCEASEVDKNEFNKPNEDENSNTKDTIEDKETEFQIKRSLSLNAKDKHFMATKVYNDYLEKNNMINIIISLKNDNAKVPASDNNGNNDNHLSINQNLGVDNNAYEQLNIKPELLSNFKFISAINIKEVCKNFEKQFPDNRNEKSEDKYYFCINGQYGMEIFKRIIEALDQEHPDKNYNDKNNFVSSIEYTEQLEKIEKLEKENNRLKYELEKKTLEYDHEHMAKIMLDKELEDLTSQLFLQANKLVETECHKLEDTKIRLKELNDKYNYVKSQLQKRENELNGLKKIIIKNEDKKVQKRTKIFPKVQQNSGNQQYNKMNTLSSPTNTDEVVSNSGHNSIDTSSNTKIYVTDGNTYLAYSPEFNSSVLSSGSPSSGILKDIDSNDGIDGSAINIINKKKINSDIGSENIDYNELNMLEDEKIIIPNRKNSLESQFQDIKTWNLYSTKVIAIQNDKIYSYIDGGQFNEFQNYIRDSLIKVNNNKKKKSNIFCLPNTSFMKRCIEDEIYPCLFEHCSYDQPSSIQNKRNSITKTHVNFKKKLQKALICNGVIIIPYELLTKNGKLFKNQTNFKNKNNSDNNINDSIEDIIEDENIEESGDSYSSKKIEYYLEYDFVHPLPLPPRKKCCLCMNYKDCHYRIFFKNIDKDKDGISTSNNSESNKLINNVNIIFNNNTSNIPNTQGNMTSDNKNSYSHDKDYLTSPTNITSIVSPNLNGQTNKIDPSPLSSPTLKTVEDYTAKCYNITGEFLNQLRNENIASYNENFFLCPICRDKIVSVSDLYSYLNSLESKLTGTSKGQSSILNMFKNVILLKRRIATAKLGALQFFEKNNDLFKDESLSALYDNSSEEWENYVKII</sequence>
<organism evidence="5 6">
    <name type="scientific">Neocallimastix californiae</name>
    <dbReference type="NCBI Taxonomy" id="1754190"/>
    <lineage>
        <taxon>Eukaryota</taxon>
        <taxon>Fungi</taxon>
        <taxon>Fungi incertae sedis</taxon>
        <taxon>Chytridiomycota</taxon>
        <taxon>Chytridiomycota incertae sedis</taxon>
        <taxon>Neocallimastigomycetes</taxon>
        <taxon>Neocallimastigales</taxon>
        <taxon>Neocallimastigaceae</taxon>
        <taxon>Neocallimastix</taxon>
    </lineage>
</organism>
<evidence type="ECO:0000313" key="5">
    <source>
        <dbReference type="EMBL" id="ORY39252.1"/>
    </source>
</evidence>
<reference evidence="5 6" key="1">
    <citation type="submission" date="2016-08" db="EMBL/GenBank/DDBJ databases">
        <title>A Parts List for Fungal Cellulosomes Revealed by Comparative Genomics.</title>
        <authorList>
            <consortium name="DOE Joint Genome Institute"/>
            <person name="Haitjema C.H."/>
            <person name="Gilmore S.P."/>
            <person name="Henske J.K."/>
            <person name="Solomon K.V."/>
            <person name="De Groot R."/>
            <person name="Kuo A."/>
            <person name="Mondo S.J."/>
            <person name="Salamov A.A."/>
            <person name="Labutti K."/>
            <person name="Zhao Z."/>
            <person name="Chiniquy J."/>
            <person name="Barry K."/>
            <person name="Brewer H.M."/>
            <person name="Purvine S.O."/>
            <person name="Wright A.T."/>
            <person name="Boxma B."/>
            <person name="Van Alen T."/>
            <person name="Hackstein J.H."/>
            <person name="Baker S.E."/>
            <person name="Grigoriev I.V."/>
            <person name="O'Malley M.A."/>
        </authorList>
    </citation>
    <scope>NUCLEOTIDE SEQUENCE [LARGE SCALE GENOMIC DNA]</scope>
    <source>
        <strain evidence="5 6">G1</strain>
    </source>
</reference>
<dbReference type="Proteomes" id="UP000193920">
    <property type="component" value="Unassembled WGS sequence"/>
</dbReference>
<dbReference type="OrthoDB" id="5560525at2759"/>
<dbReference type="GO" id="GO:0051286">
    <property type="term" value="C:cell tip"/>
    <property type="evidence" value="ECO:0007669"/>
    <property type="project" value="TreeGrafter"/>
</dbReference>
<feature type="coiled-coil region" evidence="2">
    <location>
        <begin position="577"/>
        <end position="611"/>
    </location>
</feature>
<comment type="caution">
    <text evidence="5">The sequence shown here is derived from an EMBL/GenBank/DDBJ whole genome shotgun (WGS) entry which is preliminary data.</text>
</comment>
<dbReference type="InterPro" id="IPR040351">
    <property type="entry name" value="RAB3IL/RAB3IP/Sec2"/>
</dbReference>
<feature type="coiled-coil region" evidence="2">
    <location>
        <begin position="520"/>
        <end position="547"/>
    </location>
</feature>
<dbReference type="STRING" id="1754190.A0A1Y2BWV5"/>
<dbReference type="GO" id="GO:0070319">
    <property type="term" value="C:Golgi to plasma membrane transport vesicle"/>
    <property type="evidence" value="ECO:0007669"/>
    <property type="project" value="TreeGrafter"/>
</dbReference>
<name>A0A1Y2BWV5_9FUNG</name>
<dbReference type="GO" id="GO:0006887">
    <property type="term" value="P:exocytosis"/>
    <property type="evidence" value="ECO:0007669"/>
    <property type="project" value="TreeGrafter"/>
</dbReference>
<evidence type="ECO:0000256" key="1">
    <source>
        <dbReference type="ARBA" id="ARBA00023054"/>
    </source>
</evidence>
<dbReference type="CDD" id="cd21044">
    <property type="entry name" value="Rab11BD_RAB3IP_like"/>
    <property type="match status" value="1"/>
</dbReference>
<dbReference type="PANTHER" id="PTHR14430">
    <property type="entry name" value="RABIN3-RELATED"/>
    <property type="match status" value="1"/>
</dbReference>
<dbReference type="GO" id="GO:0005085">
    <property type="term" value="F:guanyl-nucleotide exchange factor activity"/>
    <property type="evidence" value="ECO:0007669"/>
    <property type="project" value="InterPro"/>
</dbReference>
<dbReference type="Gene3D" id="6.10.140.910">
    <property type="match status" value="1"/>
</dbReference>
<dbReference type="EMBL" id="MCOG01000133">
    <property type="protein sequence ID" value="ORY39252.1"/>
    <property type="molecule type" value="Genomic_DNA"/>
</dbReference>
<gene>
    <name evidence="5" type="ORF">LY90DRAFT_672473</name>
</gene>
<evidence type="ECO:0000256" key="3">
    <source>
        <dbReference type="SAM" id="MobiDB-lite"/>
    </source>
</evidence>
<keyword evidence="1 2" id="KW-0175">Coiled coil</keyword>
<dbReference type="Pfam" id="PF06428">
    <property type="entry name" value="Sec2p"/>
    <property type="match status" value="1"/>
</dbReference>
<keyword evidence="6" id="KW-1185">Reference proteome</keyword>